<evidence type="ECO:0000313" key="17">
    <source>
        <dbReference type="Proteomes" id="UP001630127"/>
    </source>
</evidence>
<keyword evidence="17" id="KW-1185">Reference proteome</keyword>
<dbReference type="EMBL" id="JBJUIK010000003">
    <property type="protein sequence ID" value="KAL3531671.1"/>
    <property type="molecule type" value="Genomic_DNA"/>
</dbReference>
<dbReference type="Proteomes" id="UP001630127">
    <property type="component" value="Unassembled WGS sequence"/>
</dbReference>
<organism evidence="16 17">
    <name type="scientific">Cinchona calisaya</name>
    <dbReference type="NCBI Taxonomy" id="153742"/>
    <lineage>
        <taxon>Eukaryota</taxon>
        <taxon>Viridiplantae</taxon>
        <taxon>Streptophyta</taxon>
        <taxon>Embryophyta</taxon>
        <taxon>Tracheophyta</taxon>
        <taxon>Spermatophyta</taxon>
        <taxon>Magnoliopsida</taxon>
        <taxon>eudicotyledons</taxon>
        <taxon>Gunneridae</taxon>
        <taxon>Pentapetalae</taxon>
        <taxon>asterids</taxon>
        <taxon>lamiids</taxon>
        <taxon>Gentianales</taxon>
        <taxon>Rubiaceae</taxon>
        <taxon>Cinchonoideae</taxon>
        <taxon>Cinchoneae</taxon>
        <taxon>Cinchona</taxon>
    </lineage>
</organism>
<keyword evidence="9 13" id="KW-1133">Transmembrane helix</keyword>
<feature type="transmembrane region" description="Helical" evidence="13">
    <location>
        <begin position="993"/>
        <end position="1016"/>
    </location>
</feature>
<evidence type="ECO:0000256" key="14">
    <source>
        <dbReference type="SAM" id="SignalP"/>
    </source>
</evidence>
<dbReference type="Pfam" id="PF00560">
    <property type="entry name" value="LRR_1"/>
    <property type="match status" value="6"/>
</dbReference>
<dbReference type="SMART" id="SM00369">
    <property type="entry name" value="LRR_TYP"/>
    <property type="match status" value="7"/>
</dbReference>
<evidence type="ECO:0000256" key="13">
    <source>
        <dbReference type="SAM" id="Phobius"/>
    </source>
</evidence>
<evidence type="ECO:0000256" key="8">
    <source>
        <dbReference type="ARBA" id="ARBA00022737"/>
    </source>
</evidence>
<keyword evidence="8" id="KW-0677">Repeat</keyword>
<feature type="domain" description="Leucine-rich repeat-containing N-terminal plant-type" evidence="15">
    <location>
        <begin position="34"/>
        <end position="72"/>
    </location>
</feature>
<comment type="similarity">
    <text evidence="3">Belongs to the RLP family.</text>
</comment>
<dbReference type="SUPFAM" id="SSF52058">
    <property type="entry name" value="L domain-like"/>
    <property type="match status" value="3"/>
</dbReference>
<evidence type="ECO:0000256" key="11">
    <source>
        <dbReference type="ARBA" id="ARBA00023170"/>
    </source>
</evidence>
<evidence type="ECO:0000256" key="4">
    <source>
        <dbReference type="ARBA" id="ARBA00022475"/>
    </source>
</evidence>
<evidence type="ECO:0000256" key="10">
    <source>
        <dbReference type="ARBA" id="ARBA00023136"/>
    </source>
</evidence>
<dbReference type="InterPro" id="IPR001611">
    <property type="entry name" value="Leu-rich_rpt"/>
</dbReference>
<keyword evidence="12" id="KW-0325">Glycoprotein</keyword>
<keyword evidence="7 14" id="KW-0732">Signal</keyword>
<evidence type="ECO:0000256" key="12">
    <source>
        <dbReference type="ARBA" id="ARBA00023180"/>
    </source>
</evidence>
<feature type="chain" id="PRO_5044763099" description="Leucine-rich repeat-containing N-terminal plant-type domain-containing protein" evidence="14">
    <location>
        <begin position="21"/>
        <end position="1133"/>
    </location>
</feature>
<keyword evidence="10 13" id="KW-0472">Membrane</keyword>
<dbReference type="GO" id="GO:0006952">
    <property type="term" value="P:defense response"/>
    <property type="evidence" value="ECO:0007669"/>
    <property type="project" value="UniProtKB-ARBA"/>
</dbReference>
<dbReference type="InterPro" id="IPR032675">
    <property type="entry name" value="LRR_dom_sf"/>
</dbReference>
<keyword evidence="4" id="KW-1003">Cell membrane</keyword>
<keyword evidence="11" id="KW-0675">Receptor</keyword>
<accession>A0ABD3AKJ6</accession>
<keyword evidence="6 13" id="KW-0812">Transmembrane</keyword>
<dbReference type="Pfam" id="PF08263">
    <property type="entry name" value="LRRNT_2"/>
    <property type="match status" value="1"/>
</dbReference>
<dbReference type="GO" id="GO:0005886">
    <property type="term" value="C:plasma membrane"/>
    <property type="evidence" value="ECO:0007669"/>
    <property type="project" value="UniProtKB-SubCell"/>
</dbReference>
<name>A0ABD3AKJ6_9GENT</name>
<sequence length="1133" mass="125848">MKILLLFSWLFLIPILQILSCTKDVLVVSGQCLEDQRSLLLKLKDSLATNSTKLGHWNNSSNCCHWDEVGCDSLGRVIRLELDNLTITGQLGTSTSLFNLQYLERLNLAYDSFNSTIPTGLFELTNLIYLNLSNAGFFGQIPIDLSRMRRLVILDFSTRFPLVQTLKMEKPNLKSLVQDLTELQELHLDGVNISAQGGEWCDALSSLSNLRVLSLSSCHLSGPINSSLLKLRSLSNITLDNNKLSTTVPDFFMNFSNLTSLSLGSCDLRGEFPENILQLPKLQDLDLSQNKLITGRLPQFPLGGSLRKLALRYTSFSGSLPDSIGFLGALSSIDLSNCNFTGPIPSTMENLNRLVNLDFSFNKFNGSIPSFRKSKNLRYIDLSRNDLTGTILSTPFEGLANLSFINLGFNSLSGSIPSSLLALPSLRTLQLPNNKFKGKVDEFPNASASLLETLDLSGNQLNGSIPNFFFDLRRLRVLSLSSNSFSGSLQLEVINRLANLTILELSHYNLSIDASSSNSSQSVFPQLSVLKLASCKLKTFPNLKNQFKMIQLDLSDNQITGEIPKWIWEVSSESLSYLNLSCNLLVDLEKPYTMPTGLLVLDLHSNKLQGDFPLPPETATYVDYSSNKFNNSISSDIGHYISSTFFFSLSNNGLTGVIPASICNASYLQVLDLSNNNLSGRMPNCLFENMEFLGVLNLGRNHLSGAILDNFSGSCALETLDLSRNDLEGKIPGSLVNCTSLEVLNIGSNRIEDTFPCMLKNSSNLRVLVLRSNRFHGILNCSNYNGSWPHLQIIDIASNKFSGDLSPKCFSIWRGMMAGDESGQDHLRFDFLKFGYPYYQDTVTVTFKGLELELVKILTFFTSIDLSCNNFEGNIPETIGELKELYVLNLSNNALTGTIPKSFGNLKQLGSLDLSMNHLSGIIPAELAGLTFLSFLNLSFNQFLGKIPEGGQFPTFTETSFEQNKGLCGFPLNISCNDKNDTLVPSSETKFDWQFIFIGLGFGVGAAVIVASLIICKEGRDWTDKHLERILLLIFPRYRFSYTRYDEGKIGAVENSEDELPGYTEDSDEEDEYEVEDEAFRGKYCVFCSKLDVHREGAVHDLKCICHTSPPPIYFPSTTSSSPLLVLHHHQHF</sequence>
<evidence type="ECO:0000256" key="1">
    <source>
        <dbReference type="ARBA" id="ARBA00004162"/>
    </source>
</evidence>
<evidence type="ECO:0000256" key="6">
    <source>
        <dbReference type="ARBA" id="ARBA00022692"/>
    </source>
</evidence>
<evidence type="ECO:0000259" key="15">
    <source>
        <dbReference type="Pfam" id="PF08263"/>
    </source>
</evidence>
<evidence type="ECO:0000256" key="9">
    <source>
        <dbReference type="ARBA" id="ARBA00022989"/>
    </source>
</evidence>
<comment type="caution">
    <text evidence="16">The sequence shown here is derived from an EMBL/GenBank/DDBJ whole genome shotgun (WGS) entry which is preliminary data.</text>
</comment>
<dbReference type="FunFam" id="3.80.10.10:FF:000213">
    <property type="entry name" value="Tyrosine-sulfated glycopeptide receptor 1"/>
    <property type="match status" value="1"/>
</dbReference>
<dbReference type="PANTHER" id="PTHR27000:SF803">
    <property type="entry name" value="RECEPTOR-LIKE PROTEIN 45"/>
    <property type="match status" value="1"/>
</dbReference>
<evidence type="ECO:0000256" key="2">
    <source>
        <dbReference type="ARBA" id="ARBA00004479"/>
    </source>
</evidence>
<evidence type="ECO:0000256" key="3">
    <source>
        <dbReference type="ARBA" id="ARBA00009592"/>
    </source>
</evidence>
<dbReference type="Gene3D" id="3.80.10.10">
    <property type="entry name" value="Ribonuclease Inhibitor"/>
    <property type="match status" value="5"/>
</dbReference>
<dbReference type="PROSITE" id="PS51450">
    <property type="entry name" value="LRR"/>
    <property type="match status" value="1"/>
</dbReference>
<feature type="signal peptide" evidence="14">
    <location>
        <begin position="1"/>
        <end position="20"/>
    </location>
</feature>
<protein>
    <recommendedName>
        <fullName evidence="15">Leucine-rich repeat-containing N-terminal plant-type domain-containing protein</fullName>
    </recommendedName>
</protein>
<dbReference type="PANTHER" id="PTHR27000">
    <property type="entry name" value="LEUCINE-RICH REPEAT RECEPTOR-LIKE PROTEIN KINASE FAMILY PROTEIN-RELATED"/>
    <property type="match status" value="1"/>
</dbReference>
<dbReference type="FunFam" id="3.80.10.10:FF:000041">
    <property type="entry name" value="LRR receptor-like serine/threonine-protein kinase ERECTA"/>
    <property type="match status" value="1"/>
</dbReference>
<gene>
    <name evidence="16" type="ORF">ACH5RR_005192</name>
</gene>
<keyword evidence="5" id="KW-0433">Leucine-rich repeat</keyword>
<dbReference type="GO" id="GO:0051707">
    <property type="term" value="P:response to other organism"/>
    <property type="evidence" value="ECO:0007669"/>
    <property type="project" value="UniProtKB-ARBA"/>
</dbReference>
<reference evidence="16 17" key="1">
    <citation type="submission" date="2024-11" db="EMBL/GenBank/DDBJ databases">
        <title>A near-complete genome assembly of Cinchona calisaya.</title>
        <authorList>
            <person name="Lian D.C."/>
            <person name="Zhao X.W."/>
            <person name="Wei L."/>
        </authorList>
    </citation>
    <scope>NUCLEOTIDE SEQUENCE [LARGE SCALE GENOMIC DNA]</scope>
    <source>
        <tissue evidence="16">Nenye</tissue>
    </source>
</reference>
<dbReference type="InterPro" id="IPR003591">
    <property type="entry name" value="Leu-rich_rpt_typical-subtyp"/>
</dbReference>
<proteinExistence type="inferred from homology"/>
<evidence type="ECO:0000256" key="5">
    <source>
        <dbReference type="ARBA" id="ARBA00022614"/>
    </source>
</evidence>
<evidence type="ECO:0000313" key="16">
    <source>
        <dbReference type="EMBL" id="KAL3531671.1"/>
    </source>
</evidence>
<dbReference type="AlphaFoldDB" id="A0ABD3AKJ6"/>
<dbReference type="PRINTS" id="PR00019">
    <property type="entry name" value="LEURICHRPT"/>
</dbReference>
<evidence type="ECO:0000256" key="7">
    <source>
        <dbReference type="ARBA" id="ARBA00022729"/>
    </source>
</evidence>
<dbReference type="InterPro" id="IPR013210">
    <property type="entry name" value="LRR_N_plant-typ"/>
</dbReference>
<dbReference type="Pfam" id="PF13855">
    <property type="entry name" value="LRR_8"/>
    <property type="match status" value="4"/>
</dbReference>
<comment type="subcellular location">
    <subcellularLocation>
        <location evidence="1">Cell membrane</location>
        <topology evidence="1">Single-pass membrane protein</topology>
    </subcellularLocation>
    <subcellularLocation>
        <location evidence="2">Membrane</location>
        <topology evidence="2">Single-pass type I membrane protein</topology>
    </subcellularLocation>
</comment>